<name>A0A1D8QL58_GVTN</name>
<sequence length="812" mass="94815">MVYYFIYAKDFSGSTNRCSYYHKNGLQSLISFKNEVQILKQKWRDADTKTVYLHWGKTCEEVDEDYAVATYMSEKGEQGDTVPFTIIEWITQKLNKMDEIKLLYIITDGMVSNRNTQISAEMNKNIDYDSVVFYAFNEYLNDIDLSVAASFFKKKSIVYCNGVLEDSVDLSVEYDYDALNINNFTNKLKDLQSYIKLKFICSDKNSLNELTKLKNLRRRLFDELSIKNARVDGDLNTRNKEEFLKKFKTSTWYIMLHSGGDQALGGDLKVFIDKNISTLINYITNESKSYSFNALKFQQNYGHYVQEEAITEEDIKFTADVKIEFPDILLDEDDGVPVVILTKLNLLENLIYTDQLNTSFSKFKSTMECPLFLLGNNELSQSIGYYYNLNAFKQLLDHHNFTEPRTRKPFCGGLVLTDTDRFDAYNDYVISATYFDGKKVNYNSGLFYYVLWKLCSDKEWMDKNVLDQFLKYVKRRIETTTCKLSLSSLPMDPQMNTSLLTALWYCVDLSSEIFKNDKINFAYERLRQYHGIAKHMIFILSQFDYDLPMKSIDTRLNIIGHVMALKRMHNVHEKSHFILSRIFKTVNGFITNKLEKPQDMYKLNYVNLYHKAVLPDSIINDKVNSLKDYVIFLNQPIKNLQNIPRDDDVKICKDTFRPYFVVDGKAFYSKVLKTMKEVVTTCKENNLCIAYVPLSRYNCNKILSLYKLYTDCVADNTRYPTLEDYTGYILKKKKFSGFKVVVFPFDIHQSIKDVYDQYQTVIANVDVDTFIKTSKLNVARIDRIKQEGVAKFNNDEEILKFIAAEEQDAKLK</sequence>
<reference evidence="1 2" key="1">
    <citation type="submission" date="2016-02" db="EMBL/GenBank/DDBJ databases">
        <title>Genome sequence of a new Betabaculovirus TnGV isolated from the cabagge looper Trichoplusia ni (Lepidoptera: Noctuidae).</title>
        <authorList>
            <person name="Del Rincon-Castro M.C."/>
            <person name="Bivian-Hernandez Mdl.A."/>
            <person name="Lopez-Tlacomulco J.J."/>
            <person name="Ibarra J.E."/>
        </authorList>
    </citation>
    <scope>NUCLEOTIDE SEQUENCE [LARGE SCALE GENOMIC DNA]</scope>
    <source>
        <strain evidence="1">LBIV-12</strain>
    </source>
</reference>
<dbReference type="KEGG" id="vg:37616894"/>
<evidence type="ECO:0000313" key="1">
    <source>
        <dbReference type="EMBL" id="AOW41358.1"/>
    </source>
</evidence>
<dbReference type="GeneID" id="37616894"/>
<dbReference type="Proteomes" id="UP000232707">
    <property type="component" value="Segment"/>
</dbReference>
<proteinExistence type="predicted"/>
<accession>A0A1D8QL58</accession>
<evidence type="ECO:0000313" key="2">
    <source>
        <dbReference type="Proteomes" id="UP000232707"/>
    </source>
</evidence>
<dbReference type="EMBL" id="KU752557">
    <property type="protein sequence ID" value="AOW41358.1"/>
    <property type="molecule type" value="Genomic_DNA"/>
</dbReference>
<protein>
    <submittedName>
        <fullName evidence="1">p94</fullName>
    </submittedName>
</protein>
<organism evidence="1 2">
    <name type="scientific">Trichoplusia ni granulovirus LBIV-12</name>
    <dbReference type="NCBI Taxonomy" id="1916701"/>
    <lineage>
        <taxon>Viruses</taxon>
        <taxon>Viruses incertae sedis</taxon>
        <taxon>Naldaviricetes</taxon>
        <taxon>Lefavirales</taxon>
        <taxon>Baculoviridae</taxon>
        <taxon>Betabaculovirus</taxon>
        <taxon>Betabaculovirus trini</taxon>
    </lineage>
</organism>
<dbReference type="RefSeq" id="YP_009506089.1">
    <property type="nucleotide sequence ID" value="NC_038375.1"/>
</dbReference>
<keyword evidence="2" id="KW-1185">Reference proteome</keyword>